<evidence type="ECO:0000313" key="2">
    <source>
        <dbReference type="EMBL" id="PIL20214.1"/>
    </source>
</evidence>
<dbReference type="AlphaFoldDB" id="A0A2G8RF45"/>
<accession>A0A2G8RF45</accession>
<comment type="caution">
    <text evidence="2">The sequence shown here is derived from an EMBL/GenBank/DDBJ whole genome shotgun (WGS) entry which is preliminary data.</text>
</comment>
<protein>
    <submittedName>
        <fullName evidence="2">Uncharacterized protein</fullName>
    </submittedName>
</protein>
<sequence>MFHEDAANPIGMDAIDKRGDYSGNILDEVDGSVGSIAQFVSSHDFVSSCSSGRGHNTPPTGPAGAGFASSVRIS</sequence>
<proteinExistence type="predicted"/>
<name>A0A2G8RF45_9RHOB</name>
<keyword evidence="3" id="KW-1185">Reference proteome</keyword>
<dbReference type="EMBL" id="AWWI01000066">
    <property type="protein sequence ID" value="PIL20214.1"/>
    <property type="molecule type" value="Genomic_DNA"/>
</dbReference>
<organism evidence="2 3">
    <name type="scientific">Puniceibacterium antarcticum</name>
    <dbReference type="NCBI Taxonomy" id="1206336"/>
    <lineage>
        <taxon>Bacteria</taxon>
        <taxon>Pseudomonadati</taxon>
        <taxon>Pseudomonadota</taxon>
        <taxon>Alphaproteobacteria</taxon>
        <taxon>Rhodobacterales</taxon>
        <taxon>Paracoccaceae</taxon>
        <taxon>Puniceibacterium</taxon>
    </lineage>
</organism>
<evidence type="ECO:0000256" key="1">
    <source>
        <dbReference type="SAM" id="MobiDB-lite"/>
    </source>
</evidence>
<feature type="region of interest" description="Disordered" evidence="1">
    <location>
        <begin position="47"/>
        <end position="74"/>
    </location>
</feature>
<gene>
    <name evidence="2" type="ORF">P775_11145</name>
</gene>
<dbReference type="Proteomes" id="UP000231259">
    <property type="component" value="Unassembled WGS sequence"/>
</dbReference>
<evidence type="ECO:0000313" key="3">
    <source>
        <dbReference type="Proteomes" id="UP000231259"/>
    </source>
</evidence>
<reference evidence="2 3" key="1">
    <citation type="submission" date="2013-09" db="EMBL/GenBank/DDBJ databases">
        <title>Genome sequencing of Phaeobacter antarcticus sp. nov. SM1211.</title>
        <authorList>
            <person name="Zhang X.-Y."/>
            <person name="Liu C."/>
            <person name="Chen X.-L."/>
            <person name="Xie B.-B."/>
            <person name="Qin Q.-L."/>
            <person name="Rong J.-C."/>
            <person name="Zhang Y.-Z."/>
        </authorList>
    </citation>
    <scope>NUCLEOTIDE SEQUENCE [LARGE SCALE GENOMIC DNA]</scope>
    <source>
        <strain evidence="2 3">SM1211</strain>
    </source>
</reference>